<feature type="domain" description="Chitin-binding type-1" evidence="5">
    <location>
        <begin position="44"/>
        <end position="91"/>
    </location>
</feature>
<feature type="chain" id="PRO_5034851888" description="Chitin-binding type-1 domain-containing protein" evidence="4">
    <location>
        <begin position="22"/>
        <end position="876"/>
    </location>
</feature>
<evidence type="ECO:0000259" key="5">
    <source>
        <dbReference type="PROSITE" id="PS50941"/>
    </source>
</evidence>
<dbReference type="InterPro" id="IPR001002">
    <property type="entry name" value="Chitin-bd_1"/>
</dbReference>
<reference evidence="6" key="1">
    <citation type="submission" date="2021-03" db="EMBL/GenBank/DDBJ databases">
        <authorList>
            <person name="Tagirdzhanova G."/>
        </authorList>
    </citation>
    <scope>NUCLEOTIDE SEQUENCE</scope>
</reference>
<dbReference type="Gene3D" id="3.30.60.10">
    <property type="entry name" value="Endochitinase-like"/>
    <property type="match status" value="5"/>
</dbReference>
<dbReference type="OrthoDB" id="2019572at2759"/>
<sequence length="876" mass="90428">MKSIFTTLILGLSLGLPAAFASPVDSGIKQSENLLANFFSKHPDLSCGSQHGGKTCAPNSPFGSCCSAHGFCGNTPAHCLVGSGCQSGCTPDTTTNFDKSKAEEPNIYSKFASKISAAAAPVTTDGSCGSANGGTVCGNWPTGNCCSSHGYCGNTTDYCGAGCQSGSCSSGSTTTDGTCGASNGNKVCGNWPTGSCCSSHGYCGNGTDYCGTGCQSGACSSPPAPVTTDGTCGATHGGTVCGNWPQGSCCSQYGYCGGDSAHCGYGCQSGACQGNPTPVTTDGTCGASHGGTICGGWPQGGCCSLYGYCGNTTSHCGSGCQSGPCTGKPVTPAPGPSPAPANPNPGSIKINPPTTYNGQNVQSGVPAMHAGLLPNGRVFFLDKIENYTQVKLPDGQYAYSTEYNPTTMQIAPLQYKTNAFCSCGGFLSDGRVVSLGGNDALSFIDPTVGSGFNGIRYLSRSSTNTALNGQAWSEPGNKLNTNRWYCSSASMPDGTVFVASGSLNGLDPTVAGNNNPTWELLDKNANQAGTGSVNMTILQANQPYYMYPYIHVLNDGSMFVFVAKSGQVFKVANKQGTVVKNVPDLPGSYRTYPNGGTSVMLPLSSANNWDNSILICGGGSYQDISSPTEASCGKINPLDQYPSWEMDAMPTGRGMVEATILADGTLMLVNGCETGAEGFGLAKNPTLQALFYDPKQALGKRFTTGVSSTIARLYHSVSLMLLDGTLMIAGSNPVQMPVLKPVPNQNPSEDYVTEFRVEIYTPPYLSGANASKRPTNVKLSTTALAPGQKFTITFTAPSGNKGGIMVNLIHTGYVTHGLHMNQRSVILDNTGFKTGATAQTITVTMPPNNNIVPPLPYVIYVLVDGVPAMGQFVTVT</sequence>
<organism evidence="6 7">
    <name type="scientific">Gomphillus americanus</name>
    <dbReference type="NCBI Taxonomy" id="1940652"/>
    <lineage>
        <taxon>Eukaryota</taxon>
        <taxon>Fungi</taxon>
        <taxon>Dikarya</taxon>
        <taxon>Ascomycota</taxon>
        <taxon>Pezizomycotina</taxon>
        <taxon>Lecanoromycetes</taxon>
        <taxon>OSLEUM clade</taxon>
        <taxon>Ostropomycetidae</taxon>
        <taxon>Ostropales</taxon>
        <taxon>Graphidaceae</taxon>
        <taxon>Gomphilloideae</taxon>
        <taxon>Gomphillus</taxon>
    </lineage>
</organism>
<dbReference type="SUPFAM" id="SSF57016">
    <property type="entry name" value="Plant lectins/antimicrobial peptides"/>
    <property type="match status" value="5"/>
</dbReference>
<evidence type="ECO:0000256" key="3">
    <source>
        <dbReference type="PROSITE-ProRule" id="PRU00261"/>
    </source>
</evidence>
<feature type="domain" description="Chitin-binding type-1" evidence="5">
    <location>
        <begin position="229"/>
        <end position="274"/>
    </location>
</feature>
<dbReference type="Pfam" id="PF07250">
    <property type="entry name" value="Glyoxal_oxid_N"/>
    <property type="match status" value="1"/>
</dbReference>
<evidence type="ECO:0000256" key="4">
    <source>
        <dbReference type="SAM" id="SignalP"/>
    </source>
</evidence>
<dbReference type="Gene3D" id="2.130.10.80">
    <property type="entry name" value="Galactose oxidase/kelch, beta-propeller"/>
    <property type="match status" value="1"/>
</dbReference>
<dbReference type="PANTHER" id="PTHR32208">
    <property type="entry name" value="SECRETED PROTEIN-RELATED"/>
    <property type="match status" value="1"/>
</dbReference>
<dbReference type="SUPFAM" id="SSF50965">
    <property type="entry name" value="Galactose oxidase, central domain"/>
    <property type="match status" value="1"/>
</dbReference>
<dbReference type="InterPro" id="IPR011043">
    <property type="entry name" value="Gal_Oxase/kelch_b-propeller"/>
</dbReference>
<feature type="domain" description="Chitin-binding type-1" evidence="5">
    <location>
        <begin position="125"/>
        <end position="170"/>
    </location>
</feature>
<protein>
    <recommendedName>
        <fullName evidence="5">Chitin-binding type-1 domain-containing protein</fullName>
    </recommendedName>
</protein>
<dbReference type="InterPro" id="IPR009880">
    <property type="entry name" value="Glyoxal_oxidase_N"/>
</dbReference>
<dbReference type="CDD" id="cd11618">
    <property type="entry name" value="ChtBD1_1"/>
    <property type="match status" value="2"/>
</dbReference>
<feature type="disulfide bond" evidence="3">
    <location>
        <begin position="85"/>
        <end position="89"/>
    </location>
</feature>
<accession>A0A8H3FUX1</accession>
<dbReference type="PANTHER" id="PTHR32208:SF21">
    <property type="entry name" value="LOW QUALITY PROTEIN: ALDEHYDE OXIDASE GLOX-LIKE"/>
    <property type="match status" value="1"/>
</dbReference>
<evidence type="ECO:0000256" key="1">
    <source>
        <dbReference type="ARBA" id="ARBA00022669"/>
    </source>
</evidence>
<feature type="disulfide bond" evidence="3">
    <location>
        <begin position="65"/>
        <end position="79"/>
    </location>
</feature>
<dbReference type="CDD" id="cd00035">
    <property type="entry name" value="ChtBD1"/>
    <property type="match status" value="2"/>
</dbReference>
<feature type="disulfide bond" evidence="3">
    <location>
        <begin position="302"/>
        <end position="316"/>
    </location>
</feature>
<dbReference type="Pfam" id="PF09118">
    <property type="entry name" value="GO-like_E_set"/>
    <property type="match status" value="1"/>
</dbReference>
<dbReference type="PROSITE" id="PS50941">
    <property type="entry name" value="CHIT_BIND_I_2"/>
    <property type="match status" value="5"/>
</dbReference>
<gene>
    <name evidence="6" type="ORF">GOMPHAMPRED_005669</name>
</gene>
<name>A0A8H3FUX1_9LECA</name>
<feature type="domain" description="Chitin-binding type-1" evidence="5">
    <location>
        <begin position="282"/>
        <end position="327"/>
    </location>
</feature>
<feature type="disulfide bond" evidence="3">
    <location>
        <begin position="249"/>
        <end position="263"/>
    </location>
</feature>
<dbReference type="AlphaFoldDB" id="A0A8H3FUX1"/>
<comment type="caution">
    <text evidence="3">Lacks conserved residue(s) required for the propagation of feature annotation.</text>
</comment>
<feature type="signal peptide" evidence="4">
    <location>
        <begin position="1"/>
        <end position="21"/>
    </location>
</feature>
<dbReference type="SUPFAM" id="SSF81296">
    <property type="entry name" value="E set domains"/>
    <property type="match status" value="1"/>
</dbReference>
<evidence type="ECO:0000313" key="7">
    <source>
        <dbReference type="Proteomes" id="UP000664169"/>
    </source>
</evidence>
<dbReference type="EMBL" id="CAJPDQ010000035">
    <property type="protein sequence ID" value="CAF9930480.1"/>
    <property type="molecule type" value="Genomic_DNA"/>
</dbReference>
<dbReference type="InterPro" id="IPR013783">
    <property type="entry name" value="Ig-like_fold"/>
</dbReference>
<dbReference type="CDD" id="cd02851">
    <property type="entry name" value="E_set_GO_C"/>
    <property type="match status" value="1"/>
</dbReference>
<dbReference type="InterPro" id="IPR014756">
    <property type="entry name" value="Ig_E-set"/>
</dbReference>
<feature type="disulfide bond" evidence="3">
    <location>
        <begin position="145"/>
        <end position="159"/>
    </location>
</feature>
<keyword evidence="1 3" id="KW-0147">Chitin-binding</keyword>
<keyword evidence="3" id="KW-1015">Disulfide bond</keyword>
<dbReference type="InterPro" id="IPR015202">
    <property type="entry name" value="GO-like_E_set"/>
</dbReference>
<feature type="disulfide bond" evidence="3">
    <location>
        <begin position="196"/>
        <end position="210"/>
    </location>
</feature>
<feature type="domain" description="Chitin-binding type-1" evidence="5">
    <location>
        <begin position="176"/>
        <end position="221"/>
    </location>
</feature>
<dbReference type="Proteomes" id="UP000664169">
    <property type="component" value="Unassembled WGS sequence"/>
</dbReference>
<keyword evidence="7" id="KW-1185">Reference proteome</keyword>
<comment type="caution">
    <text evidence="6">The sequence shown here is derived from an EMBL/GenBank/DDBJ whole genome shotgun (WGS) entry which is preliminary data.</text>
</comment>
<dbReference type="Pfam" id="PF00187">
    <property type="entry name" value="Chitin_bind_1"/>
    <property type="match status" value="5"/>
</dbReference>
<dbReference type="SMART" id="SM00270">
    <property type="entry name" value="ChtBD1"/>
    <property type="match status" value="5"/>
</dbReference>
<dbReference type="InterPro" id="IPR037293">
    <property type="entry name" value="Gal_Oxidase_central_sf"/>
</dbReference>
<evidence type="ECO:0000256" key="2">
    <source>
        <dbReference type="ARBA" id="ARBA00022729"/>
    </source>
</evidence>
<dbReference type="InterPro" id="IPR036861">
    <property type="entry name" value="Endochitinase-like_sf"/>
</dbReference>
<dbReference type="Gene3D" id="2.60.40.10">
    <property type="entry name" value="Immunoglobulins"/>
    <property type="match status" value="1"/>
</dbReference>
<proteinExistence type="predicted"/>
<evidence type="ECO:0000313" key="6">
    <source>
        <dbReference type="EMBL" id="CAF9930480.1"/>
    </source>
</evidence>
<dbReference type="GO" id="GO:0008061">
    <property type="term" value="F:chitin binding"/>
    <property type="evidence" value="ECO:0007669"/>
    <property type="project" value="UniProtKB-UniRule"/>
</dbReference>
<keyword evidence="2 4" id="KW-0732">Signal</keyword>